<sequence length="145" mass="15015">MAAAPAHAASGTLPVGARLDIVTRTGDGNVVFQATNLEADPLVLTISLPYVNATTWLTSATLWPGWAMDHNSPGIVATTTIAAQSASPPVQVAWDRRSGEGDMFVTMTAPGRSAVVTGIPWAAPTRAARRAPVEPPADATVLRFG</sequence>
<evidence type="ECO:0000313" key="2">
    <source>
        <dbReference type="Proteomes" id="UP000468687"/>
    </source>
</evidence>
<dbReference type="EMBL" id="JAAGXA010000004">
    <property type="protein sequence ID" value="NEN78047.1"/>
    <property type="molecule type" value="Genomic_DNA"/>
</dbReference>
<dbReference type="RefSeq" id="WP_163771418.1">
    <property type="nucleotide sequence ID" value="NZ_JAAGXA010000004.1"/>
</dbReference>
<keyword evidence="2" id="KW-1185">Reference proteome</keyword>
<evidence type="ECO:0000313" key="1">
    <source>
        <dbReference type="EMBL" id="NEN78047.1"/>
    </source>
</evidence>
<accession>A0A6P0HII9</accession>
<proteinExistence type="predicted"/>
<gene>
    <name evidence="1" type="ORF">G3T38_07135</name>
</gene>
<reference evidence="1 2" key="1">
    <citation type="journal article" date="2014" name="Int. J. Syst. Evol. Microbiol.">
        <title>Nocardioides zeae sp. nov., isolated from the stem of Zea mays.</title>
        <authorList>
            <person name="Glaeser S.P."/>
            <person name="McInroy J.A."/>
            <person name="Busse H.J."/>
            <person name="Kampfer P."/>
        </authorList>
    </citation>
    <scope>NUCLEOTIDE SEQUENCE [LARGE SCALE GENOMIC DNA]</scope>
    <source>
        <strain evidence="1 2">JCM 30728</strain>
    </source>
</reference>
<protein>
    <submittedName>
        <fullName evidence="1">Uncharacterized protein</fullName>
    </submittedName>
</protein>
<name>A0A6P0HII9_9ACTN</name>
<organism evidence="1 2">
    <name type="scientific">Nocardioides zeae</name>
    <dbReference type="NCBI Taxonomy" id="1457234"/>
    <lineage>
        <taxon>Bacteria</taxon>
        <taxon>Bacillati</taxon>
        <taxon>Actinomycetota</taxon>
        <taxon>Actinomycetes</taxon>
        <taxon>Propionibacteriales</taxon>
        <taxon>Nocardioidaceae</taxon>
        <taxon>Nocardioides</taxon>
    </lineage>
</organism>
<comment type="caution">
    <text evidence="1">The sequence shown here is derived from an EMBL/GenBank/DDBJ whole genome shotgun (WGS) entry which is preliminary data.</text>
</comment>
<dbReference type="AlphaFoldDB" id="A0A6P0HII9"/>
<dbReference type="Proteomes" id="UP000468687">
    <property type="component" value="Unassembled WGS sequence"/>
</dbReference>